<keyword evidence="1" id="KW-0732">Signal</keyword>
<dbReference type="SUPFAM" id="SSF63825">
    <property type="entry name" value="YWTD domain"/>
    <property type="match status" value="1"/>
</dbReference>
<evidence type="ECO:0000313" key="3">
    <source>
        <dbReference type="Proteomes" id="UP000283872"/>
    </source>
</evidence>
<dbReference type="Gene3D" id="2.130.10.10">
    <property type="entry name" value="YVTN repeat-like/Quinoprotein amine dehydrogenase"/>
    <property type="match status" value="1"/>
</dbReference>
<comment type="caution">
    <text evidence="2">The sequence shown here is derived from an EMBL/GenBank/DDBJ whole genome shotgun (WGS) entry which is preliminary data.</text>
</comment>
<accession>A0A3R5WIH9</accession>
<reference evidence="2 3" key="1">
    <citation type="submission" date="2018-08" db="EMBL/GenBank/DDBJ databases">
        <title>A genome reference for cultivated species of the human gut microbiota.</title>
        <authorList>
            <person name="Zou Y."/>
            <person name="Xue W."/>
            <person name="Luo G."/>
        </authorList>
    </citation>
    <scope>NUCLEOTIDE SEQUENCE [LARGE SCALE GENOMIC DNA]</scope>
    <source>
        <strain evidence="2 3">AF24-12</strain>
    </source>
</reference>
<dbReference type="PROSITE" id="PS51257">
    <property type="entry name" value="PROKAR_LIPOPROTEIN"/>
    <property type="match status" value="1"/>
</dbReference>
<proteinExistence type="predicted"/>
<evidence type="ECO:0000313" key="2">
    <source>
        <dbReference type="EMBL" id="RGS17092.1"/>
    </source>
</evidence>
<dbReference type="EMBL" id="QRVA01000009">
    <property type="protein sequence ID" value="RGS17092.1"/>
    <property type="molecule type" value="Genomic_DNA"/>
</dbReference>
<feature type="chain" id="PRO_5018556373" evidence="1">
    <location>
        <begin position="20"/>
        <end position="822"/>
    </location>
</feature>
<dbReference type="RefSeq" id="WP_118085740.1">
    <property type="nucleotide sequence ID" value="NZ_QRVA01000009.1"/>
</dbReference>
<evidence type="ECO:0000256" key="1">
    <source>
        <dbReference type="SAM" id="SignalP"/>
    </source>
</evidence>
<protein>
    <submittedName>
        <fullName evidence="2">Uncharacterized protein</fullName>
    </submittedName>
</protein>
<gene>
    <name evidence="2" type="ORF">DWY11_05555</name>
</gene>
<feature type="signal peptide" evidence="1">
    <location>
        <begin position="1"/>
        <end position="19"/>
    </location>
</feature>
<sequence>MNVFNSKLAAIGLAAFVFASCSDSNSDPADGSPAINPAEITNITLKSQTVDNSRVINYKNSTAKARKFFLSTRAEDEVTFPTLKTAPVEENAKQLTNPADLEVVGKSYQITGKKSLNFAGKTINGATIFVHSGSTFEYDNTTKITNSTIVLNGSATLKYTGTGEMVPATNTVFCTDARNNVVATGDININGDFYANFKGTSTSTGKDLMTGLGAIKETTAAEKDNHITPKQKITFGEKAVAYINGSIRATELNINKGAIVYTTENVFDSKGFNLNGSLKVDGFVRVGDFTTLTTDNRATAADMTVNGYLETGTESAVKVTGTLNANAGSKIVANYINVTNNPKNGKNQATDDKGNTIPGDATLRLNGNCQIKLTNKSVMNVNNLVTDNTQGQVELADDNSIAVIKADKFVNNGEDRILSFSTSGTNACFLFQFTTNYKGETKLSSFDDLTLQATYIDYDKTDQNQKIEYKDDNHKSFGYVWTGDASKLVATQKLDLIASAEDPKDGESATCIQPANNKLYVSYHTNGNNNVGGSIEVASMTEGSKTLTIEQSKKADNIDYNHLIVEGDKLFLAGSQQGNGKDVEGGHSVGAFMGEVAITGSGISDNLILHSVDKKNDKVDANCVAAYGTDHVLATTQGFYVIDKDDNADLYLKGTVAKHVIREGNKIYALTETGNLNVYNSSNMTTPETTYTVGAVAPKGNKAVIAIDEPNGDIYVCKGENGVAKISGNTVTDFFTCPKISSGDKQGQTEGNANGVAVDGKYVYIACGSYGVVVLDKTTGKEVCHRKASNGKSANYVAVANGNIYVAYGQSRIQVYKLTQTN</sequence>
<dbReference type="Proteomes" id="UP000283872">
    <property type="component" value="Unassembled WGS sequence"/>
</dbReference>
<name>A0A3R5WIH9_9BACT</name>
<organism evidence="2 3">
    <name type="scientific">Segatella copri</name>
    <dbReference type="NCBI Taxonomy" id="165179"/>
    <lineage>
        <taxon>Bacteria</taxon>
        <taxon>Pseudomonadati</taxon>
        <taxon>Bacteroidota</taxon>
        <taxon>Bacteroidia</taxon>
        <taxon>Bacteroidales</taxon>
        <taxon>Prevotellaceae</taxon>
        <taxon>Segatella</taxon>
    </lineage>
</organism>
<dbReference type="InterPro" id="IPR015943">
    <property type="entry name" value="WD40/YVTN_repeat-like_dom_sf"/>
</dbReference>
<dbReference type="AlphaFoldDB" id="A0A3R5WIH9"/>